<dbReference type="SMART" id="SM00895">
    <property type="entry name" value="FCD"/>
    <property type="match status" value="1"/>
</dbReference>
<dbReference type="InterPro" id="IPR036388">
    <property type="entry name" value="WH-like_DNA-bd_sf"/>
</dbReference>
<dbReference type="SMART" id="SM00345">
    <property type="entry name" value="HTH_GNTR"/>
    <property type="match status" value="1"/>
</dbReference>
<evidence type="ECO:0000256" key="3">
    <source>
        <dbReference type="ARBA" id="ARBA00023163"/>
    </source>
</evidence>
<proteinExistence type="predicted"/>
<dbReference type="GO" id="GO:0003677">
    <property type="term" value="F:DNA binding"/>
    <property type="evidence" value="ECO:0007669"/>
    <property type="project" value="UniProtKB-KW"/>
</dbReference>
<protein>
    <submittedName>
        <fullName evidence="5">HTH-type transcriptional repressor CsiR</fullName>
    </submittedName>
</protein>
<dbReference type="InterPro" id="IPR011711">
    <property type="entry name" value="GntR_C"/>
</dbReference>
<dbReference type="AlphaFoldDB" id="A0A5C6BII4"/>
<dbReference type="EMBL" id="SJPU01000003">
    <property type="protein sequence ID" value="TWU11009.1"/>
    <property type="molecule type" value="Genomic_DNA"/>
</dbReference>
<dbReference type="Pfam" id="PF00392">
    <property type="entry name" value="GntR"/>
    <property type="match status" value="1"/>
</dbReference>
<evidence type="ECO:0000256" key="1">
    <source>
        <dbReference type="ARBA" id="ARBA00023015"/>
    </source>
</evidence>
<dbReference type="PANTHER" id="PTHR43537:SF24">
    <property type="entry name" value="GLUCONATE OPERON TRANSCRIPTIONAL REPRESSOR"/>
    <property type="match status" value="1"/>
</dbReference>
<evidence type="ECO:0000259" key="4">
    <source>
        <dbReference type="PROSITE" id="PS50949"/>
    </source>
</evidence>
<sequence>MGASQDAKRNEVSARTREPVGQEIHSIRAYQYLRNRLISGDFEPGTRLLYGPIGKELGVSATPVREAAGRLANEGLVDLVPQIGAVVRTIGRAELIEIYEVREIIEPGAAAIAARKATADQIASIEAELTKMYAAAADQERSGTDVAGREIKREFDRADLSFHMRSLEATGNRAIVQTATHSHALIRVFGIRKNIHDADSMKLTCAQHQAILDAIASHDADAAAAAALEHIQYGLMLYLKLMEQLGMESDIGQASEVE</sequence>
<organism evidence="5 6">
    <name type="scientific">Allorhodopirellula heiligendammensis</name>
    <dbReference type="NCBI Taxonomy" id="2714739"/>
    <lineage>
        <taxon>Bacteria</taxon>
        <taxon>Pseudomonadati</taxon>
        <taxon>Planctomycetota</taxon>
        <taxon>Planctomycetia</taxon>
        <taxon>Pirellulales</taxon>
        <taxon>Pirellulaceae</taxon>
        <taxon>Allorhodopirellula</taxon>
    </lineage>
</organism>
<keyword evidence="3" id="KW-0804">Transcription</keyword>
<dbReference type="InterPro" id="IPR036390">
    <property type="entry name" value="WH_DNA-bd_sf"/>
</dbReference>
<dbReference type="SUPFAM" id="SSF48008">
    <property type="entry name" value="GntR ligand-binding domain-like"/>
    <property type="match status" value="1"/>
</dbReference>
<reference evidence="5 6" key="1">
    <citation type="journal article" date="2020" name="Antonie Van Leeuwenhoek">
        <title>Rhodopirellula heiligendammensis sp. nov., Rhodopirellula pilleata sp. nov., and Rhodopirellula solitaria sp. nov. isolated from natural or artificial marine surfaces in Northern Germany and California, USA, and emended description of the genus Rhodopirellula.</title>
        <authorList>
            <person name="Kallscheuer N."/>
            <person name="Wiegand S."/>
            <person name="Jogler M."/>
            <person name="Boedeker C."/>
            <person name="Peeters S.H."/>
            <person name="Rast P."/>
            <person name="Heuer A."/>
            <person name="Jetten M.S.M."/>
            <person name="Rohde M."/>
            <person name="Jogler C."/>
        </authorList>
    </citation>
    <scope>NUCLEOTIDE SEQUENCE [LARGE SCALE GENOMIC DNA]</scope>
    <source>
        <strain evidence="5 6">Poly21</strain>
    </source>
</reference>
<dbReference type="GO" id="GO:0003700">
    <property type="term" value="F:DNA-binding transcription factor activity"/>
    <property type="evidence" value="ECO:0007669"/>
    <property type="project" value="InterPro"/>
</dbReference>
<dbReference type="Gene3D" id="1.20.120.530">
    <property type="entry name" value="GntR ligand-binding domain-like"/>
    <property type="match status" value="1"/>
</dbReference>
<evidence type="ECO:0000313" key="6">
    <source>
        <dbReference type="Proteomes" id="UP000319908"/>
    </source>
</evidence>
<dbReference type="Proteomes" id="UP000319908">
    <property type="component" value="Unassembled WGS sequence"/>
</dbReference>
<dbReference type="PANTHER" id="PTHR43537">
    <property type="entry name" value="TRANSCRIPTIONAL REGULATOR, GNTR FAMILY"/>
    <property type="match status" value="1"/>
</dbReference>
<evidence type="ECO:0000313" key="5">
    <source>
        <dbReference type="EMBL" id="TWU11009.1"/>
    </source>
</evidence>
<comment type="caution">
    <text evidence="5">The sequence shown here is derived from an EMBL/GenBank/DDBJ whole genome shotgun (WGS) entry which is preliminary data.</text>
</comment>
<dbReference type="InterPro" id="IPR000524">
    <property type="entry name" value="Tscrpt_reg_HTH_GntR"/>
</dbReference>
<dbReference type="PROSITE" id="PS50949">
    <property type="entry name" value="HTH_GNTR"/>
    <property type="match status" value="1"/>
</dbReference>
<dbReference type="SUPFAM" id="SSF46785">
    <property type="entry name" value="Winged helix' DNA-binding domain"/>
    <property type="match status" value="1"/>
</dbReference>
<keyword evidence="6" id="KW-1185">Reference proteome</keyword>
<dbReference type="Gene3D" id="1.10.10.10">
    <property type="entry name" value="Winged helix-like DNA-binding domain superfamily/Winged helix DNA-binding domain"/>
    <property type="match status" value="1"/>
</dbReference>
<evidence type="ECO:0000256" key="2">
    <source>
        <dbReference type="ARBA" id="ARBA00023125"/>
    </source>
</evidence>
<dbReference type="Pfam" id="PF07729">
    <property type="entry name" value="FCD"/>
    <property type="match status" value="1"/>
</dbReference>
<dbReference type="InterPro" id="IPR008920">
    <property type="entry name" value="TF_FadR/GntR_C"/>
</dbReference>
<keyword evidence="2" id="KW-0238">DNA-binding</keyword>
<accession>A0A5C6BII4</accession>
<name>A0A5C6BII4_9BACT</name>
<gene>
    <name evidence="5" type="primary">csiR</name>
    <name evidence="5" type="ORF">Poly21_49160</name>
</gene>
<feature type="domain" description="HTH gntR-type" evidence="4">
    <location>
        <begin position="23"/>
        <end position="90"/>
    </location>
</feature>
<keyword evidence="1" id="KW-0805">Transcription regulation</keyword>